<evidence type="ECO:0000259" key="3">
    <source>
        <dbReference type="Pfam" id="PF00107"/>
    </source>
</evidence>
<dbReference type="PANTHER" id="PTHR48106">
    <property type="entry name" value="QUINONE OXIDOREDUCTASE PIG3-RELATED"/>
    <property type="match status" value="1"/>
</dbReference>
<reference evidence="5" key="1">
    <citation type="submission" date="2023-07" db="EMBL/GenBank/DDBJ databases">
        <authorList>
            <consortium name="AG Swart"/>
            <person name="Singh M."/>
            <person name="Singh A."/>
            <person name="Seah K."/>
            <person name="Emmerich C."/>
        </authorList>
    </citation>
    <scope>NUCLEOTIDE SEQUENCE</scope>
    <source>
        <strain evidence="5">DP1</strain>
    </source>
</reference>
<dbReference type="Pfam" id="PF08240">
    <property type="entry name" value="ADH_N"/>
    <property type="match status" value="1"/>
</dbReference>
<protein>
    <submittedName>
        <fullName evidence="5">Uncharacterized protein</fullName>
    </submittedName>
</protein>
<dbReference type="Pfam" id="PF00107">
    <property type="entry name" value="ADH_zinc_N"/>
    <property type="match status" value="1"/>
</dbReference>
<gene>
    <name evidence="5" type="ORF">ECRASSUSDP1_LOCUS15545</name>
</gene>
<dbReference type="InterPro" id="IPR013149">
    <property type="entry name" value="ADH-like_C"/>
</dbReference>
<proteinExistence type="predicted"/>
<feature type="domain" description="Alcohol dehydrogenase-like N-terminal" evidence="4">
    <location>
        <begin position="2"/>
        <end position="89"/>
    </location>
</feature>
<name>A0AAD1XK38_EUPCR</name>
<feature type="domain" description="Alcohol dehydrogenase-like C-terminal" evidence="3">
    <location>
        <begin position="131"/>
        <end position="256"/>
    </location>
</feature>
<dbReference type="Gene3D" id="3.40.50.720">
    <property type="entry name" value="NAD(P)-binding Rossmann-like Domain"/>
    <property type="match status" value="1"/>
</dbReference>
<dbReference type="InterPro" id="IPR036291">
    <property type="entry name" value="NAD(P)-bd_dom_sf"/>
</dbReference>
<keyword evidence="6" id="KW-1185">Reference proteome</keyword>
<evidence type="ECO:0000256" key="1">
    <source>
        <dbReference type="ARBA" id="ARBA00022857"/>
    </source>
</evidence>
<organism evidence="5 6">
    <name type="scientific">Euplotes crassus</name>
    <dbReference type="NCBI Taxonomy" id="5936"/>
    <lineage>
        <taxon>Eukaryota</taxon>
        <taxon>Sar</taxon>
        <taxon>Alveolata</taxon>
        <taxon>Ciliophora</taxon>
        <taxon>Intramacronucleata</taxon>
        <taxon>Spirotrichea</taxon>
        <taxon>Hypotrichia</taxon>
        <taxon>Euplotida</taxon>
        <taxon>Euplotidae</taxon>
        <taxon>Moneuplotes</taxon>
    </lineage>
</organism>
<dbReference type="EMBL" id="CAMPGE010015579">
    <property type="protein sequence ID" value="CAI2374193.1"/>
    <property type="molecule type" value="Genomic_DNA"/>
</dbReference>
<dbReference type="AlphaFoldDB" id="A0AAD1XK38"/>
<keyword evidence="1" id="KW-0521">NADP</keyword>
<evidence type="ECO:0000259" key="4">
    <source>
        <dbReference type="Pfam" id="PF08240"/>
    </source>
</evidence>
<sequence length="323" mass="35688">MVKVMTAAVNPSDNFFVIGQYGSTKKFKQLPVGTGLSGAGVVVEVGEGVSEDLIGARVALNQMPSNPGFIGTYRQYTFISAKTVYPFPETMSYDDICNAMGANPITIAGFMETAERDGHSAFINDAAASSLGRMFAKYCKVHKLPLINIVRRKEQVDILKEEGAELILNSSESTFFDDLKAMIDEYKPTAFFDALSGDFPQKVLHLMPSGSTMYVYGALSLSPTVNISGGDLIFKNQTISNFWIPTWIKNTKKDVLMKWMRDIVQDVMEGGTIFGTKVSKTFPLAEFDSAMKQCICRQGDDQTSRIKCRKNNSLGRPNNFNYV</sequence>
<dbReference type="SUPFAM" id="SSF50129">
    <property type="entry name" value="GroES-like"/>
    <property type="match status" value="1"/>
</dbReference>
<keyword evidence="2" id="KW-0560">Oxidoreductase</keyword>
<evidence type="ECO:0000313" key="6">
    <source>
        <dbReference type="Proteomes" id="UP001295684"/>
    </source>
</evidence>
<dbReference type="SUPFAM" id="SSF51735">
    <property type="entry name" value="NAD(P)-binding Rossmann-fold domains"/>
    <property type="match status" value="1"/>
</dbReference>
<dbReference type="InterPro" id="IPR013154">
    <property type="entry name" value="ADH-like_N"/>
</dbReference>
<accession>A0AAD1XK38</accession>
<dbReference type="Gene3D" id="3.90.180.10">
    <property type="entry name" value="Medium-chain alcohol dehydrogenases, catalytic domain"/>
    <property type="match status" value="1"/>
</dbReference>
<dbReference type="InterPro" id="IPR011032">
    <property type="entry name" value="GroES-like_sf"/>
</dbReference>
<comment type="caution">
    <text evidence="5">The sequence shown here is derived from an EMBL/GenBank/DDBJ whole genome shotgun (WGS) entry which is preliminary data.</text>
</comment>
<dbReference type="PANTHER" id="PTHR48106:SF18">
    <property type="entry name" value="QUINONE OXIDOREDUCTASE PIG3"/>
    <property type="match status" value="1"/>
</dbReference>
<dbReference type="GO" id="GO:0070402">
    <property type="term" value="F:NADPH binding"/>
    <property type="evidence" value="ECO:0007669"/>
    <property type="project" value="TreeGrafter"/>
</dbReference>
<evidence type="ECO:0000313" key="5">
    <source>
        <dbReference type="EMBL" id="CAI2374193.1"/>
    </source>
</evidence>
<evidence type="ECO:0000256" key="2">
    <source>
        <dbReference type="ARBA" id="ARBA00023002"/>
    </source>
</evidence>
<dbReference type="GO" id="GO:0016651">
    <property type="term" value="F:oxidoreductase activity, acting on NAD(P)H"/>
    <property type="evidence" value="ECO:0007669"/>
    <property type="project" value="TreeGrafter"/>
</dbReference>
<dbReference type="Proteomes" id="UP001295684">
    <property type="component" value="Unassembled WGS sequence"/>
</dbReference>